<protein>
    <submittedName>
        <fullName evidence="2">Uncharacterized protein</fullName>
    </submittedName>
</protein>
<comment type="caution">
    <text evidence="2">The sequence shown here is derived from an EMBL/GenBank/DDBJ whole genome shotgun (WGS) entry which is preliminary data.</text>
</comment>
<dbReference type="EMBL" id="JELW01000004">
    <property type="protein sequence ID" value="EXV03084.1"/>
    <property type="molecule type" value="Genomic_DNA"/>
</dbReference>
<dbReference type="Proteomes" id="UP000030151">
    <property type="component" value="Unassembled WGS sequence"/>
</dbReference>
<evidence type="ECO:0000256" key="1">
    <source>
        <dbReference type="SAM" id="MobiDB-lite"/>
    </source>
</evidence>
<feature type="region of interest" description="Disordered" evidence="1">
    <location>
        <begin position="28"/>
        <end position="99"/>
    </location>
</feature>
<name>A0A0A1UYT9_9HYPO</name>
<evidence type="ECO:0000313" key="2">
    <source>
        <dbReference type="EMBL" id="EXV03084.1"/>
    </source>
</evidence>
<reference evidence="2 3" key="1">
    <citation type="submission" date="2014-02" db="EMBL/GenBank/DDBJ databases">
        <title>The genome sequence of the entomopathogenic fungus Metarhizium robertsii ARSEF 2575.</title>
        <authorList>
            <person name="Giuliano Garisto Donzelli B."/>
            <person name="Roe B.A."/>
            <person name="Macmil S.L."/>
            <person name="Krasnoff S.B."/>
            <person name="Gibson D.M."/>
        </authorList>
    </citation>
    <scope>NUCLEOTIDE SEQUENCE [LARGE SCALE GENOMIC DNA]</scope>
    <source>
        <strain evidence="2 3">ARSEF 2575</strain>
    </source>
</reference>
<accession>A0A0A1UYT9</accession>
<evidence type="ECO:0000313" key="3">
    <source>
        <dbReference type="Proteomes" id="UP000030151"/>
    </source>
</evidence>
<feature type="compositionally biased region" description="Basic residues" evidence="1">
    <location>
        <begin position="72"/>
        <end position="88"/>
    </location>
</feature>
<dbReference type="AlphaFoldDB" id="A0A0A1UYT9"/>
<organism evidence="2 3">
    <name type="scientific">Metarhizium robertsii</name>
    <dbReference type="NCBI Taxonomy" id="568076"/>
    <lineage>
        <taxon>Eukaryota</taxon>
        <taxon>Fungi</taxon>
        <taxon>Dikarya</taxon>
        <taxon>Ascomycota</taxon>
        <taxon>Pezizomycotina</taxon>
        <taxon>Sordariomycetes</taxon>
        <taxon>Hypocreomycetidae</taxon>
        <taxon>Hypocreales</taxon>
        <taxon>Clavicipitaceae</taxon>
        <taxon>Metarhizium</taxon>
    </lineage>
</organism>
<feature type="compositionally biased region" description="Polar residues" evidence="1">
    <location>
        <begin position="53"/>
        <end position="71"/>
    </location>
</feature>
<proteinExistence type="predicted"/>
<dbReference type="HOGENOM" id="CLU_2320923_0_0_1"/>
<gene>
    <name evidence="2" type="ORF">X797_004207</name>
</gene>
<sequence length="99" mass="11745">MHYEVAEYDDEWRRAGYSHSQCALRVCQKRDDGEPPSQHTGYGYPKEWGPPETSMNYSRLDSQARQTQTQRGRLKRRIWSPSKHQRRRVSGETRNSSLF</sequence>